<evidence type="ECO:0000313" key="1">
    <source>
        <dbReference type="EMBL" id="OJG79637.1"/>
    </source>
</evidence>
<gene>
    <name evidence="1" type="ORF">RV14_GL000818</name>
</gene>
<dbReference type="Proteomes" id="UP000182152">
    <property type="component" value="Unassembled WGS sequence"/>
</dbReference>
<name>A0A1L8WF59_9ENTE</name>
<reference evidence="1 2" key="1">
    <citation type="submission" date="2014-12" db="EMBL/GenBank/DDBJ databases">
        <title>Draft genome sequences of 29 type strains of Enterococci.</title>
        <authorList>
            <person name="Zhong Z."/>
            <person name="Sun Z."/>
            <person name="Liu W."/>
            <person name="Zhang W."/>
            <person name="Zhang H."/>
        </authorList>
    </citation>
    <scope>NUCLEOTIDE SEQUENCE [LARGE SCALE GENOMIC DNA]</scope>
    <source>
        <strain evidence="1 2">DSM 15687</strain>
    </source>
</reference>
<keyword evidence="2" id="KW-1185">Reference proteome</keyword>
<proteinExistence type="predicted"/>
<sequence>MLHRNLLNKVASLTIKEDDRLLLLKPINEEKKLCFSDFLL</sequence>
<comment type="caution">
    <text evidence="1">The sequence shown here is derived from an EMBL/GenBank/DDBJ whole genome shotgun (WGS) entry which is preliminary data.</text>
</comment>
<dbReference type="EMBL" id="JXLB01000018">
    <property type="protein sequence ID" value="OJG79637.1"/>
    <property type="molecule type" value="Genomic_DNA"/>
</dbReference>
<dbReference type="AlphaFoldDB" id="A0A1L8WF59"/>
<protein>
    <submittedName>
        <fullName evidence="1">Uncharacterized protein</fullName>
    </submittedName>
</protein>
<organism evidence="1 2">
    <name type="scientific">Enterococcus ratti</name>
    <dbReference type="NCBI Taxonomy" id="150033"/>
    <lineage>
        <taxon>Bacteria</taxon>
        <taxon>Bacillati</taxon>
        <taxon>Bacillota</taxon>
        <taxon>Bacilli</taxon>
        <taxon>Lactobacillales</taxon>
        <taxon>Enterococcaceae</taxon>
        <taxon>Enterococcus</taxon>
    </lineage>
</organism>
<accession>A0A1L8WF59</accession>
<evidence type="ECO:0000313" key="2">
    <source>
        <dbReference type="Proteomes" id="UP000182152"/>
    </source>
</evidence>